<organism evidence="1 2">
    <name type="scientific">Pedobacter jamesrossensis</name>
    <dbReference type="NCBI Taxonomy" id="1908238"/>
    <lineage>
        <taxon>Bacteria</taxon>
        <taxon>Pseudomonadati</taxon>
        <taxon>Bacteroidota</taxon>
        <taxon>Sphingobacteriia</taxon>
        <taxon>Sphingobacteriales</taxon>
        <taxon>Sphingobacteriaceae</taxon>
        <taxon>Pedobacter</taxon>
    </lineage>
</organism>
<gene>
    <name evidence="1" type="ORF">ACFOUY_07665</name>
</gene>
<dbReference type="RefSeq" id="WP_378959902.1">
    <property type="nucleotide sequence ID" value="NZ_JBHRXC010000001.1"/>
</dbReference>
<sequence>MIDTKKMFLFIFILTAPIELLAQGGSSEYKDGMTLKFDSAGKKYIRILTWGNFWARYTNANPGTSIGGFEKKNWTDFSLRQFRLLTYSQLSPRYLILADIGIDNQSFSSGGSAGGGNSGNGGDNFSGTLGKKPMIYLHELWNEYTILPDKDYKTGSQKNFSLYIGTGLHYWMGISRMSTASSANYLAVDVPIYNWPLVDASDQFGRQLGIYLKGNLDRMSYRWAVNKPFSVRNPSADFPNGSSEYQYAVDNNADGNLSTTGYFSWQFLEKENNMLPYTTGTYVGTKKVFNIGAGYYFQHNGTTTQQSGIAGAPLINHNIRLFSADIFADIPFGPKSKNWAVTSYTAYYNYNFGPKYLRNGSIINENVSRAANYTGEVSQAGFGNLAPLIGTGNIFFSQAGILLPKRTQAPGEMRVQVFGEFSLQKFERFNNAPLTYYSAGCNLFLDGHHAKVSFKYQTRPIIITDRQNGSKGSYIISTQVYL</sequence>
<evidence type="ECO:0008006" key="3">
    <source>
        <dbReference type="Google" id="ProtNLM"/>
    </source>
</evidence>
<dbReference type="Proteomes" id="UP001595792">
    <property type="component" value="Unassembled WGS sequence"/>
</dbReference>
<comment type="caution">
    <text evidence="1">The sequence shown here is derived from an EMBL/GenBank/DDBJ whole genome shotgun (WGS) entry which is preliminary data.</text>
</comment>
<evidence type="ECO:0000313" key="2">
    <source>
        <dbReference type="Proteomes" id="UP001595792"/>
    </source>
</evidence>
<keyword evidence="2" id="KW-1185">Reference proteome</keyword>
<protein>
    <recommendedName>
        <fullName evidence="3">Short chain amide porin</fullName>
    </recommendedName>
</protein>
<name>A0ABV8NL62_9SPHI</name>
<proteinExistence type="predicted"/>
<reference evidence="2" key="1">
    <citation type="journal article" date="2019" name="Int. J. Syst. Evol. Microbiol.">
        <title>The Global Catalogue of Microorganisms (GCM) 10K type strain sequencing project: providing services to taxonomists for standard genome sequencing and annotation.</title>
        <authorList>
            <consortium name="The Broad Institute Genomics Platform"/>
            <consortium name="The Broad Institute Genome Sequencing Center for Infectious Disease"/>
            <person name="Wu L."/>
            <person name="Ma J."/>
        </authorList>
    </citation>
    <scope>NUCLEOTIDE SEQUENCE [LARGE SCALE GENOMIC DNA]</scope>
    <source>
        <strain evidence="2">CCM 8689</strain>
    </source>
</reference>
<evidence type="ECO:0000313" key="1">
    <source>
        <dbReference type="EMBL" id="MFC4196570.1"/>
    </source>
</evidence>
<accession>A0ABV8NL62</accession>
<dbReference type="EMBL" id="JBHSBY010000035">
    <property type="protein sequence ID" value="MFC4196570.1"/>
    <property type="molecule type" value="Genomic_DNA"/>
</dbReference>